<name>A0ABV7VYX6_9BURK</name>
<dbReference type="Proteomes" id="UP001595729">
    <property type="component" value="Unassembled WGS sequence"/>
</dbReference>
<dbReference type="GO" id="GO:0016740">
    <property type="term" value="F:transferase activity"/>
    <property type="evidence" value="ECO:0007669"/>
    <property type="project" value="UniProtKB-KW"/>
</dbReference>
<organism evidence="4 5">
    <name type="scientific">Hydrogenophaga luteola</name>
    <dbReference type="NCBI Taxonomy" id="1591122"/>
    <lineage>
        <taxon>Bacteria</taxon>
        <taxon>Pseudomonadati</taxon>
        <taxon>Pseudomonadota</taxon>
        <taxon>Betaproteobacteria</taxon>
        <taxon>Burkholderiales</taxon>
        <taxon>Comamonadaceae</taxon>
        <taxon>Hydrogenophaga</taxon>
    </lineage>
</organism>
<dbReference type="Gene3D" id="1.20.120.1760">
    <property type="match status" value="1"/>
</dbReference>
<dbReference type="Pfam" id="PF01066">
    <property type="entry name" value="CDP-OH_P_transf"/>
    <property type="match status" value="1"/>
</dbReference>
<feature type="transmembrane region" description="Helical" evidence="3">
    <location>
        <begin position="20"/>
        <end position="45"/>
    </location>
</feature>
<keyword evidence="3" id="KW-1133">Transmembrane helix</keyword>
<keyword evidence="5" id="KW-1185">Reference proteome</keyword>
<comment type="caution">
    <text evidence="4">The sequence shown here is derived from an EMBL/GenBank/DDBJ whole genome shotgun (WGS) entry which is preliminary data.</text>
</comment>
<evidence type="ECO:0000256" key="2">
    <source>
        <dbReference type="RuleBase" id="RU003750"/>
    </source>
</evidence>
<dbReference type="EMBL" id="JBHRXX010000002">
    <property type="protein sequence ID" value="MFC3682749.1"/>
    <property type="molecule type" value="Genomic_DNA"/>
</dbReference>
<reference evidence="5" key="1">
    <citation type="journal article" date="2019" name="Int. J. Syst. Evol. Microbiol.">
        <title>The Global Catalogue of Microorganisms (GCM) 10K type strain sequencing project: providing services to taxonomists for standard genome sequencing and annotation.</title>
        <authorList>
            <consortium name="The Broad Institute Genomics Platform"/>
            <consortium name="The Broad Institute Genome Sequencing Center for Infectious Disease"/>
            <person name="Wu L."/>
            <person name="Ma J."/>
        </authorList>
    </citation>
    <scope>NUCLEOTIDE SEQUENCE [LARGE SCALE GENOMIC DNA]</scope>
    <source>
        <strain evidence="5">KCTC 42501</strain>
    </source>
</reference>
<evidence type="ECO:0000256" key="3">
    <source>
        <dbReference type="SAM" id="Phobius"/>
    </source>
</evidence>
<dbReference type="InterPro" id="IPR048254">
    <property type="entry name" value="CDP_ALCOHOL_P_TRANSF_CS"/>
</dbReference>
<dbReference type="EC" id="2.7.8.-" evidence="4"/>
<feature type="transmembrane region" description="Helical" evidence="3">
    <location>
        <begin position="109"/>
        <end position="132"/>
    </location>
</feature>
<dbReference type="PROSITE" id="PS00379">
    <property type="entry name" value="CDP_ALCOHOL_P_TRANSF"/>
    <property type="match status" value="1"/>
</dbReference>
<dbReference type="RefSeq" id="WP_382171148.1">
    <property type="nucleotide sequence ID" value="NZ_JBHRXX010000002.1"/>
</dbReference>
<accession>A0ABV7VYX6</accession>
<evidence type="ECO:0000313" key="5">
    <source>
        <dbReference type="Proteomes" id="UP001595729"/>
    </source>
</evidence>
<protein>
    <submittedName>
        <fullName evidence="4">CDP-alcohol phosphatidyltransferase family protein</fullName>
        <ecNumber evidence="4">2.7.8.-</ecNumber>
    </submittedName>
</protein>
<keyword evidence="3" id="KW-0812">Transmembrane</keyword>
<evidence type="ECO:0000256" key="1">
    <source>
        <dbReference type="ARBA" id="ARBA00022679"/>
    </source>
</evidence>
<evidence type="ECO:0000313" key="4">
    <source>
        <dbReference type="EMBL" id="MFC3682749.1"/>
    </source>
</evidence>
<keyword evidence="3" id="KW-0472">Membrane</keyword>
<feature type="transmembrane region" description="Helical" evidence="3">
    <location>
        <begin position="83"/>
        <end position="103"/>
    </location>
</feature>
<keyword evidence="1 2" id="KW-0808">Transferase</keyword>
<dbReference type="InterPro" id="IPR000462">
    <property type="entry name" value="CDP-OH_P_trans"/>
</dbReference>
<proteinExistence type="inferred from homology"/>
<comment type="similarity">
    <text evidence="2">Belongs to the CDP-alcohol phosphatidyltransferase class-I family.</text>
</comment>
<feature type="transmembrane region" description="Helical" evidence="3">
    <location>
        <begin position="173"/>
        <end position="195"/>
    </location>
</feature>
<dbReference type="InterPro" id="IPR043130">
    <property type="entry name" value="CDP-OH_PTrfase_TM_dom"/>
</dbReference>
<gene>
    <name evidence="4" type="ORF">ACFOPI_04030</name>
</gene>
<sequence length="204" mass="21211">MLDKAIQQALRPAMRRAGAILARLGVGADAVTLSGFVTGMAAALAIGLRQFVAGLVLLLLSRLLDGLDGAVARASTPTDRGGFLDITLDFLFYATIPLGFAFADPAANALPAAVLLASFIGTGSSFLAFAALAEKRGLTDTALPGKSFYFLGGLTEATETIAAFAAMCLWPQWFGPIAYCFAALCAITTALRIGWGWQRLCDGA</sequence>